<name>A0ABT9VD72_9BACI</name>
<keyword evidence="2 3" id="KW-0378">Hydrolase</keyword>
<evidence type="ECO:0000256" key="1">
    <source>
        <dbReference type="ARBA" id="ARBA00005953"/>
    </source>
</evidence>
<gene>
    <name evidence="3" type="ORF">J2S77_000880</name>
</gene>
<dbReference type="PANTHER" id="PTHR31793">
    <property type="entry name" value="4-HYDROXYBENZOYL-COA THIOESTERASE FAMILY MEMBER"/>
    <property type="match status" value="1"/>
</dbReference>
<dbReference type="RefSeq" id="WP_306975004.1">
    <property type="nucleotide sequence ID" value="NZ_JAUSTQ010000003.1"/>
</dbReference>
<dbReference type="CDD" id="cd00586">
    <property type="entry name" value="4HBT"/>
    <property type="match status" value="1"/>
</dbReference>
<dbReference type="EC" id="3.1.2.-" evidence="3"/>
<comment type="similarity">
    <text evidence="1">Belongs to the 4-hydroxybenzoyl-CoA thioesterase family.</text>
</comment>
<dbReference type="InterPro" id="IPR050563">
    <property type="entry name" value="4-hydroxybenzoyl-CoA_TE"/>
</dbReference>
<dbReference type="Pfam" id="PF13279">
    <property type="entry name" value="4HBT_2"/>
    <property type="match status" value="1"/>
</dbReference>
<evidence type="ECO:0000313" key="3">
    <source>
        <dbReference type="EMBL" id="MDQ0158916.1"/>
    </source>
</evidence>
<dbReference type="EMBL" id="JAUSTQ010000003">
    <property type="protein sequence ID" value="MDQ0158916.1"/>
    <property type="molecule type" value="Genomic_DNA"/>
</dbReference>
<comment type="caution">
    <text evidence="3">The sequence shown here is derived from an EMBL/GenBank/DDBJ whole genome shotgun (WGS) entry which is preliminary data.</text>
</comment>
<keyword evidence="4" id="KW-1185">Reference proteome</keyword>
<organism evidence="3 4">
    <name type="scientific">Alkalibacillus salilacus</name>
    <dbReference type="NCBI Taxonomy" id="284582"/>
    <lineage>
        <taxon>Bacteria</taxon>
        <taxon>Bacillati</taxon>
        <taxon>Bacillota</taxon>
        <taxon>Bacilli</taxon>
        <taxon>Bacillales</taxon>
        <taxon>Bacillaceae</taxon>
        <taxon>Alkalibacillus</taxon>
    </lineage>
</organism>
<dbReference type="Proteomes" id="UP001224359">
    <property type="component" value="Unassembled WGS sequence"/>
</dbReference>
<evidence type="ECO:0000256" key="2">
    <source>
        <dbReference type="ARBA" id="ARBA00022801"/>
    </source>
</evidence>
<proteinExistence type="inferred from homology"/>
<protein>
    <submittedName>
        <fullName evidence="3">Acyl-CoA thioester hydrolase</fullName>
        <ecNumber evidence="3">3.1.2.-</ecNumber>
    </submittedName>
</protein>
<dbReference type="InterPro" id="IPR006684">
    <property type="entry name" value="YbgC/YbaW"/>
</dbReference>
<dbReference type="SUPFAM" id="SSF54637">
    <property type="entry name" value="Thioesterase/thiol ester dehydrase-isomerase"/>
    <property type="match status" value="1"/>
</dbReference>
<dbReference type="Gene3D" id="3.10.129.10">
    <property type="entry name" value="Hotdog Thioesterase"/>
    <property type="match status" value="1"/>
</dbReference>
<reference evidence="3 4" key="1">
    <citation type="submission" date="2023-07" db="EMBL/GenBank/DDBJ databases">
        <title>Genomic Encyclopedia of Type Strains, Phase IV (KMG-IV): sequencing the most valuable type-strain genomes for metagenomic binning, comparative biology and taxonomic classification.</title>
        <authorList>
            <person name="Goeker M."/>
        </authorList>
    </citation>
    <scope>NUCLEOTIDE SEQUENCE [LARGE SCALE GENOMIC DNA]</scope>
    <source>
        <strain evidence="3 4">DSM 16460</strain>
    </source>
</reference>
<dbReference type="GO" id="GO:0016787">
    <property type="term" value="F:hydrolase activity"/>
    <property type="evidence" value="ECO:0007669"/>
    <property type="project" value="UniProtKB-KW"/>
</dbReference>
<dbReference type="PIRSF" id="PIRSF003230">
    <property type="entry name" value="YbgC"/>
    <property type="match status" value="1"/>
</dbReference>
<evidence type="ECO:0000313" key="4">
    <source>
        <dbReference type="Proteomes" id="UP001224359"/>
    </source>
</evidence>
<sequence>MVINVTDIKVRYQETDQMGVVYHANYLVWFEIGRTHLIEQLGFNYADMERDGIVSPVVDINAQYKDPLTYGETASVKTYISSYDGFRIIYGYEVYTGNGDLAVTGSSSHVCVKKQNFKPISIRKHYPNWHNAYLEAIGETNGVRD</sequence>
<dbReference type="InterPro" id="IPR029069">
    <property type="entry name" value="HotDog_dom_sf"/>
</dbReference>
<accession>A0ABT9VD72</accession>
<dbReference type="PANTHER" id="PTHR31793:SF27">
    <property type="entry name" value="NOVEL THIOESTERASE SUPERFAMILY DOMAIN AND SAPOSIN A-TYPE DOMAIN CONTAINING PROTEIN (0610012H03RIK)"/>
    <property type="match status" value="1"/>
</dbReference>
<dbReference type="NCBIfam" id="TIGR00051">
    <property type="entry name" value="YbgC/FadM family acyl-CoA thioesterase"/>
    <property type="match status" value="1"/>
</dbReference>